<feature type="compositionally biased region" description="Acidic residues" evidence="1">
    <location>
        <begin position="198"/>
        <end position="217"/>
    </location>
</feature>
<dbReference type="EMBL" id="JAAALK010000282">
    <property type="protein sequence ID" value="KAG8077487.1"/>
    <property type="molecule type" value="Genomic_DNA"/>
</dbReference>
<gene>
    <name evidence="3" type="ORF">GUJ93_ZPchr0007g4477</name>
</gene>
<organism evidence="3 4">
    <name type="scientific">Zizania palustris</name>
    <name type="common">Northern wild rice</name>
    <dbReference type="NCBI Taxonomy" id="103762"/>
    <lineage>
        <taxon>Eukaryota</taxon>
        <taxon>Viridiplantae</taxon>
        <taxon>Streptophyta</taxon>
        <taxon>Embryophyta</taxon>
        <taxon>Tracheophyta</taxon>
        <taxon>Spermatophyta</taxon>
        <taxon>Magnoliopsida</taxon>
        <taxon>Liliopsida</taxon>
        <taxon>Poales</taxon>
        <taxon>Poaceae</taxon>
        <taxon>BOP clade</taxon>
        <taxon>Oryzoideae</taxon>
        <taxon>Oryzeae</taxon>
        <taxon>Zizaniinae</taxon>
        <taxon>Zizania</taxon>
    </lineage>
</organism>
<evidence type="ECO:0000313" key="3">
    <source>
        <dbReference type="EMBL" id="KAG8077487.1"/>
    </source>
</evidence>
<dbReference type="AlphaFoldDB" id="A0A8J5T010"/>
<reference evidence="3" key="2">
    <citation type="submission" date="2021-02" db="EMBL/GenBank/DDBJ databases">
        <authorList>
            <person name="Kimball J.A."/>
            <person name="Haas M.W."/>
            <person name="Macchietto M."/>
            <person name="Kono T."/>
            <person name="Duquette J."/>
            <person name="Shao M."/>
        </authorList>
    </citation>
    <scope>NUCLEOTIDE SEQUENCE</scope>
    <source>
        <tissue evidence="3">Fresh leaf tissue</tissue>
    </source>
</reference>
<accession>A0A8J5T010</accession>
<proteinExistence type="predicted"/>
<dbReference type="PANTHER" id="PTHR31719">
    <property type="entry name" value="NAC TRANSCRIPTION FACTOR 56"/>
    <property type="match status" value="1"/>
</dbReference>
<feature type="region of interest" description="Disordered" evidence="1">
    <location>
        <begin position="169"/>
        <end position="217"/>
    </location>
</feature>
<dbReference type="GO" id="GO:0006355">
    <property type="term" value="P:regulation of DNA-templated transcription"/>
    <property type="evidence" value="ECO:0007669"/>
    <property type="project" value="InterPro"/>
</dbReference>
<dbReference type="GO" id="GO:0003677">
    <property type="term" value="F:DNA binding"/>
    <property type="evidence" value="ECO:0007669"/>
    <property type="project" value="InterPro"/>
</dbReference>
<dbReference type="PANTHER" id="PTHR31719:SF243">
    <property type="entry name" value="NAC DOMAIN-CONTAINING PROTEIN"/>
    <property type="match status" value="1"/>
</dbReference>
<dbReference type="Proteomes" id="UP000729402">
    <property type="component" value="Unassembled WGS sequence"/>
</dbReference>
<comment type="caution">
    <text evidence="3">The sequence shown here is derived from an EMBL/GenBank/DDBJ whole genome shotgun (WGS) entry which is preliminary data.</text>
</comment>
<name>A0A8J5T010_ZIZPA</name>
<evidence type="ECO:0000313" key="4">
    <source>
        <dbReference type="Proteomes" id="UP000729402"/>
    </source>
</evidence>
<sequence>MESQPCEQELVDSFLRPRVVSGDKSCKFIHEANVYAADPANLTRKFAPAVASNGDEAWYFFSTVRTMKGGRRARTVGDGAGCWHSESGVKPVVGGSGRRRRRLGHRQRFSFVTKDDGGQRIRSGWLMMELGLDSEGQKDEELVLSKVYFSRRAPNAKFAATSCPHKMKIDATDASPPSRQRCRTVRASPDEASAPEALSEEEDPMSNESEDAPQEDDCVGGCGIVSWWLRNRRSLLGEAYNEQCPAPDILSVLPDTSACAFSLLTWMQNQPDVPATYGGGEAHSEKYCPAPEVLPDTGAYAFDLLTWMQNQPNVPATYGDQPNVPATYGGGKDDEAHSEKAEKYYPAPEVLPDTGAYAFNLLTWMQNQPDVPATYGGGLAAKTTRHIARILPGTGACEFDLLTWMQNQPDVPATYNGGDNEETRSEKSSLAPEVLPDTGGALDLFVPFTRFSSFTSFPCSPSPAVESNCSSYEPSLGLLGMPEIKEFLRRAPPPATLQLHSFHPVMTSRKQDV</sequence>
<feature type="domain" description="NAC" evidence="2">
    <location>
        <begin position="1"/>
        <end position="150"/>
    </location>
</feature>
<protein>
    <recommendedName>
        <fullName evidence="2">NAC domain-containing protein</fullName>
    </recommendedName>
</protein>
<dbReference type="PROSITE" id="PS51005">
    <property type="entry name" value="NAC"/>
    <property type="match status" value="1"/>
</dbReference>
<evidence type="ECO:0000259" key="2">
    <source>
        <dbReference type="PROSITE" id="PS51005"/>
    </source>
</evidence>
<dbReference type="Pfam" id="PF02365">
    <property type="entry name" value="NAM"/>
    <property type="match status" value="1"/>
</dbReference>
<reference evidence="3" key="1">
    <citation type="journal article" date="2021" name="bioRxiv">
        <title>Whole Genome Assembly and Annotation of Northern Wild Rice, Zizania palustris L., Supports a Whole Genome Duplication in the Zizania Genus.</title>
        <authorList>
            <person name="Haas M."/>
            <person name="Kono T."/>
            <person name="Macchietto M."/>
            <person name="Millas R."/>
            <person name="McGilp L."/>
            <person name="Shao M."/>
            <person name="Duquette J."/>
            <person name="Hirsch C.N."/>
            <person name="Kimball J."/>
        </authorList>
    </citation>
    <scope>NUCLEOTIDE SEQUENCE</scope>
    <source>
        <tissue evidence="3">Fresh leaf tissue</tissue>
    </source>
</reference>
<dbReference type="OrthoDB" id="695366at2759"/>
<keyword evidence="4" id="KW-1185">Reference proteome</keyword>
<dbReference type="InterPro" id="IPR003441">
    <property type="entry name" value="NAC-dom"/>
</dbReference>
<evidence type="ECO:0000256" key="1">
    <source>
        <dbReference type="SAM" id="MobiDB-lite"/>
    </source>
</evidence>